<organism evidence="2 3">
    <name type="scientific">Mycolicibacterium conceptionense</name>
    <dbReference type="NCBI Taxonomy" id="451644"/>
    <lineage>
        <taxon>Bacteria</taxon>
        <taxon>Bacillati</taxon>
        <taxon>Actinomycetota</taxon>
        <taxon>Actinomycetes</taxon>
        <taxon>Mycobacteriales</taxon>
        <taxon>Mycobacteriaceae</taxon>
        <taxon>Mycolicibacterium</taxon>
    </lineage>
</organism>
<feature type="region of interest" description="Disordered" evidence="1">
    <location>
        <begin position="28"/>
        <end position="88"/>
    </location>
</feature>
<proteinExistence type="predicted"/>
<feature type="compositionally biased region" description="Low complexity" evidence="1">
    <location>
        <begin position="38"/>
        <end position="65"/>
    </location>
</feature>
<reference evidence="2 3" key="1">
    <citation type="submission" date="2015-03" db="EMBL/GenBank/DDBJ databases">
        <authorList>
            <person name="Murphy D."/>
        </authorList>
    </citation>
    <scope>NUCLEOTIDE SEQUENCE [LARGE SCALE GENOMIC DNA]</scope>
    <source>
        <strain evidence="2 3">D16</strain>
    </source>
</reference>
<dbReference type="EMBL" id="CTEF01000001">
    <property type="protein sequence ID" value="CQD11712.1"/>
    <property type="molecule type" value="Genomic_DNA"/>
</dbReference>
<dbReference type="Proteomes" id="UP000182227">
    <property type="component" value="Unassembled WGS sequence"/>
</dbReference>
<name>A0A0U1DCQ8_9MYCO</name>
<evidence type="ECO:0000256" key="1">
    <source>
        <dbReference type="SAM" id="MobiDB-lite"/>
    </source>
</evidence>
<evidence type="ECO:0000313" key="2">
    <source>
        <dbReference type="EMBL" id="CQD11712.1"/>
    </source>
</evidence>
<sequence precursor="true">MTPCRASHTPLYAFAAAVAVGSILTACGGTASEDDTTTSESPTTTEAPVTSEGPATETETTVIETPVSPGPASPPAEMPGPPTEATAT</sequence>
<feature type="compositionally biased region" description="Pro residues" evidence="1">
    <location>
        <begin position="68"/>
        <end position="82"/>
    </location>
</feature>
<evidence type="ECO:0000313" key="3">
    <source>
        <dbReference type="Proteomes" id="UP000182227"/>
    </source>
</evidence>
<gene>
    <name evidence="2" type="ORF">BN970_02377</name>
</gene>
<protein>
    <submittedName>
        <fullName evidence="2">Uncharacterized protein</fullName>
    </submittedName>
</protein>
<dbReference type="AlphaFoldDB" id="A0A0U1DCQ8"/>
<dbReference type="PROSITE" id="PS51257">
    <property type="entry name" value="PROKAR_LIPOPROTEIN"/>
    <property type="match status" value="1"/>
</dbReference>
<accession>A0A0U1DCQ8</accession>